<reference evidence="2 3" key="1">
    <citation type="submission" date="2015-03" db="EMBL/GenBank/DDBJ databases">
        <authorList>
            <person name="Murphy D."/>
        </authorList>
    </citation>
    <scope>NUCLEOTIDE SEQUENCE [LARGE SCALE GENOMIC DNA]</scope>
    <source>
        <strain evidence="2 3">PAP088</strain>
    </source>
</reference>
<feature type="region of interest" description="Disordered" evidence="1">
    <location>
        <begin position="74"/>
        <end position="97"/>
    </location>
</feature>
<sequence length="97" mass="10111">MGDLRDVLALARGPGNGLPGRDPPAHADHEQSRGGERRRRKNAVTGQARCASMLTDRLFGVLSIATALRSGRPGELCVGADEAGNGGDVSSWMGVET</sequence>
<organism evidence="2 3">
    <name type="scientific">Mycobacteroides abscessus</name>
    <dbReference type="NCBI Taxonomy" id="36809"/>
    <lineage>
        <taxon>Bacteria</taxon>
        <taxon>Bacillati</taxon>
        <taxon>Actinomycetota</taxon>
        <taxon>Actinomycetes</taxon>
        <taxon>Mycobacteriales</taxon>
        <taxon>Mycobacteriaceae</taxon>
        <taxon>Mycobacteroides</taxon>
    </lineage>
</organism>
<dbReference type="AlphaFoldDB" id="A0A0U0YJT4"/>
<evidence type="ECO:0000313" key="3">
    <source>
        <dbReference type="Proteomes" id="UP000045782"/>
    </source>
</evidence>
<feature type="compositionally biased region" description="Basic and acidic residues" evidence="1">
    <location>
        <begin position="23"/>
        <end position="35"/>
    </location>
</feature>
<proteinExistence type="predicted"/>
<accession>A0A0U0YJT4</accession>
<name>A0A0U0YJT4_9MYCO</name>
<dbReference type="Proteomes" id="UP000045782">
    <property type="component" value="Unassembled WGS sequence"/>
</dbReference>
<protein>
    <submittedName>
        <fullName evidence="2">Uncharacterized protein</fullName>
    </submittedName>
</protein>
<dbReference type="EMBL" id="CSWP01000004">
    <property type="protein sequence ID" value="CPV53416.1"/>
    <property type="molecule type" value="Genomic_DNA"/>
</dbReference>
<feature type="region of interest" description="Disordered" evidence="1">
    <location>
        <begin position="1"/>
        <end position="47"/>
    </location>
</feature>
<evidence type="ECO:0000313" key="2">
    <source>
        <dbReference type="EMBL" id="CPV53416.1"/>
    </source>
</evidence>
<evidence type="ECO:0000256" key="1">
    <source>
        <dbReference type="SAM" id="MobiDB-lite"/>
    </source>
</evidence>
<gene>
    <name evidence="2" type="ORF">ERS075579_02500</name>
</gene>